<feature type="region of interest" description="Disordered" evidence="1">
    <location>
        <begin position="332"/>
        <end position="384"/>
    </location>
</feature>
<feature type="compositionally biased region" description="Basic and acidic residues" evidence="1">
    <location>
        <begin position="339"/>
        <end position="349"/>
    </location>
</feature>
<proteinExistence type="predicted"/>
<feature type="region of interest" description="Disordered" evidence="1">
    <location>
        <begin position="297"/>
        <end position="320"/>
    </location>
</feature>
<dbReference type="PANTHER" id="PTHR42354">
    <property type="entry name" value="C2H2-TYPE DOMAIN-CONTAINING PROTEIN"/>
    <property type="match status" value="1"/>
</dbReference>
<feature type="signal peptide" evidence="2">
    <location>
        <begin position="1"/>
        <end position="19"/>
    </location>
</feature>
<evidence type="ECO:0000256" key="1">
    <source>
        <dbReference type="SAM" id="MobiDB-lite"/>
    </source>
</evidence>
<accession>A0A8H3J3P1</accession>
<comment type="caution">
    <text evidence="3">The sequence shown here is derived from an EMBL/GenBank/DDBJ whole genome shotgun (WGS) entry which is preliminary data.</text>
</comment>
<feature type="compositionally biased region" description="Basic and acidic residues" evidence="1">
    <location>
        <begin position="193"/>
        <end position="206"/>
    </location>
</feature>
<feature type="region of interest" description="Disordered" evidence="1">
    <location>
        <begin position="180"/>
        <end position="206"/>
    </location>
</feature>
<organism evidence="3 4">
    <name type="scientific">Alectoria fallacina</name>
    <dbReference type="NCBI Taxonomy" id="1903189"/>
    <lineage>
        <taxon>Eukaryota</taxon>
        <taxon>Fungi</taxon>
        <taxon>Dikarya</taxon>
        <taxon>Ascomycota</taxon>
        <taxon>Pezizomycotina</taxon>
        <taxon>Lecanoromycetes</taxon>
        <taxon>OSLEUM clade</taxon>
        <taxon>Lecanoromycetidae</taxon>
        <taxon>Lecanorales</taxon>
        <taxon>Lecanorineae</taxon>
        <taxon>Parmeliaceae</taxon>
        <taxon>Alectoria</taxon>
    </lineage>
</organism>
<reference evidence="3" key="1">
    <citation type="submission" date="2021-03" db="EMBL/GenBank/DDBJ databases">
        <authorList>
            <person name="Tagirdzhanova G."/>
        </authorList>
    </citation>
    <scope>NUCLEOTIDE SEQUENCE</scope>
</reference>
<feature type="chain" id="PRO_5034323932" evidence="2">
    <location>
        <begin position="20"/>
        <end position="627"/>
    </location>
</feature>
<keyword evidence="4" id="KW-1185">Reference proteome</keyword>
<dbReference type="OrthoDB" id="25896at2759"/>
<name>A0A8H3J3P1_9LECA</name>
<feature type="region of interest" description="Disordered" evidence="1">
    <location>
        <begin position="596"/>
        <end position="627"/>
    </location>
</feature>
<dbReference type="PANTHER" id="PTHR42354:SF1">
    <property type="entry name" value="C2H2-TYPE DOMAIN-CONTAINING PROTEIN"/>
    <property type="match status" value="1"/>
</dbReference>
<keyword evidence="2" id="KW-0732">Signal</keyword>
<protein>
    <submittedName>
        <fullName evidence="3">Uncharacterized protein</fullName>
    </submittedName>
</protein>
<evidence type="ECO:0000313" key="4">
    <source>
        <dbReference type="Proteomes" id="UP000664203"/>
    </source>
</evidence>
<evidence type="ECO:0000313" key="3">
    <source>
        <dbReference type="EMBL" id="CAF9940108.1"/>
    </source>
</evidence>
<evidence type="ECO:0000256" key="2">
    <source>
        <dbReference type="SAM" id="SignalP"/>
    </source>
</evidence>
<dbReference type="EMBL" id="CAJPDR010000588">
    <property type="protein sequence ID" value="CAF9940108.1"/>
    <property type="molecule type" value="Genomic_DNA"/>
</dbReference>
<dbReference type="Proteomes" id="UP000664203">
    <property type="component" value="Unassembled WGS sequence"/>
</dbReference>
<gene>
    <name evidence="3" type="ORF">ALECFALPRED_008428</name>
</gene>
<dbReference type="AlphaFoldDB" id="A0A8H3J3P1"/>
<sequence length="627" mass="68802">MSGMEVVAVISCVAAVVSAYKDGGKIVKQIKAKRAAKKALAPTPSLESSLERGPLAVEQAKDNGIERFGPQFSTGDQVATDALRNIVISLQGTLLRHLWSAQEDDNVTDFTVLVDASDFGRIESVTVLNELYMRMAQAAPLHHKLQLPVPELTVDSRSIWEYEDPTSAALSHQAASQVFAKSPPGPTLPLEDTISKKDPGRLSDSSRRKWGIFPSRTLKLESERASESITSGSVRESALKDSPLGIRTGSFLSSAGNSSSRITLEHSVAPGDLAGDAIALSPWKVSTELLIDEENPWREEPSTSIGGIKEAASPEMSPPTRMISYMPRRQSTEATLVEDPPRRSPEPKPMRRIAPYKPRRQLRLEAPPMAESGTPPESKGTQYKLPFMPRRRTTPATPQTCNLTPTISPVISRTQTNQSALLGSRNPYGGYCKGAWKLQVGIDKESVNLRNQSTSMTGQSNYWACASSKCAFEGPACKNGKNWVFDDNVRVSNAVQYRWTFLAKCHVALSKVKNGQYDYQCVFCGVQPSSINLYRGEKKFVEHVSQQHRGQQPDPLISEKISCIYGRVALQEESFDVNLTPRENSPLVQHQVTVDSPDIITGSPDHKATPDDGGFEWPAIEQLSRTS</sequence>